<dbReference type="Proteomes" id="UP000526501">
    <property type="component" value="Unassembled WGS sequence"/>
</dbReference>
<dbReference type="NCBIfam" id="TIGR00706">
    <property type="entry name" value="SppA_dom"/>
    <property type="match status" value="1"/>
</dbReference>
<dbReference type="GO" id="GO:0016020">
    <property type="term" value="C:membrane"/>
    <property type="evidence" value="ECO:0007669"/>
    <property type="project" value="UniProtKB-SubCell"/>
</dbReference>
<evidence type="ECO:0000256" key="7">
    <source>
        <dbReference type="PIRSR" id="PIRSR001217-1"/>
    </source>
</evidence>
<comment type="similarity">
    <text evidence="2">Belongs to the peptidase S49 family.</text>
</comment>
<dbReference type="EMBL" id="JACHVC010000008">
    <property type="protein sequence ID" value="MBC2606227.1"/>
    <property type="molecule type" value="Genomic_DNA"/>
</dbReference>
<dbReference type="CDD" id="cd07023">
    <property type="entry name" value="S49_Sppa_N_C"/>
    <property type="match status" value="1"/>
</dbReference>
<dbReference type="PANTHER" id="PTHR33209">
    <property type="entry name" value="PROTEASE 4"/>
    <property type="match status" value="1"/>
</dbReference>
<dbReference type="InterPro" id="IPR047217">
    <property type="entry name" value="S49_SppA_67K_type_N"/>
</dbReference>
<feature type="domain" description="Peptidase S49" evidence="8">
    <location>
        <begin position="131"/>
        <end position="279"/>
    </location>
</feature>
<keyword evidence="4" id="KW-0378">Hydrolase</keyword>
<feature type="active site" description="Nucleophile" evidence="7">
    <location>
        <position position="394"/>
    </location>
</feature>
<evidence type="ECO:0000313" key="9">
    <source>
        <dbReference type="EMBL" id="MBC2606227.1"/>
    </source>
</evidence>
<dbReference type="NCBIfam" id="TIGR00705">
    <property type="entry name" value="SppA_67K"/>
    <property type="match status" value="1"/>
</dbReference>
<evidence type="ECO:0000256" key="5">
    <source>
        <dbReference type="ARBA" id="ARBA00022825"/>
    </source>
</evidence>
<dbReference type="InterPro" id="IPR004635">
    <property type="entry name" value="Pept_S49_SppA"/>
</dbReference>
<keyword evidence="3" id="KW-0645">Protease</keyword>
<dbReference type="InterPro" id="IPR002142">
    <property type="entry name" value="Peptidase_S49"/>
</dbReference>
<dbReference type="SUPFAM" id="SSF52096">
    <property type="entry name" value="ClpP/crotonase"/>
    <property type="match status" value="2"/>
</dbReference>
<evidence type="ECO:0000259" key="8">
    <source>
        <dbReference type="Pfam" id="PF01343"/>
    </source>
</evidence>
<dbReference type="Gene3D" id="3.90.226.10">
    <property type="entry name" value="2-enoyl-CoA Hydratase, Chain A, domain 1"/>
    <property type="match status" value="4"/>
</dbReference>
<feature type="active site" description="Proton donor/acceptor" evidence="7">
    <location>
        <position position="199"/>
    </location>
</feature>
<dbReference type="Pfam" id="PF01343">
    <property type="entry name" value="Peptidase_S49"/>
    <property type="match status" value="2"/>
</dbReference>
<dbReference type="InterPro" id="IPR004634">
    <property type="entry name" value="Pept_S49_pIV"/>
</dbReference>
<evidence type="ECO:0000256" key="3">
    <source>
        <dbReference type="ARBA" id="ARBA00022670"/>
    </source>
</evidence>
<sequence length="598" mass="64214">MKDFFKMFFAALLALAVASFGLFLFFLLMVGLIGSMSQPVPQVANGSVLVFDMSASVQDRPVGMTRDAFIDEVVGGAGSRSLSLLSLKRGLEEAANDDRIEALLLTGSFAVDGYSSGFAALKEVRESIEVFKASGKPVYAYVVYPSARDMYVISAADEIFMNPEGVVGDSGMSMSYPYLGGFMDRYGIGVQVTRAGEYKAAAETFVLEGMSDPAREANSAVLADFWQEYLGVIASGAEFDPATYETKLNELGMLAADDAAEIGLVDELLYTDELIAKMQGISGLESESNSFVQTAIDDYLLEVVHPMYSSDGMVAVIYAEGSIVDGEGKDGQIGGNSLARVIRKARQDKKVKAMVLRVNSPGGSALASEVIQREVRLAKEQMPVVVSMGSVAASGGYWISAYSDKIFAQPNTLTGSIGVIGVFFNYEELANKHGVNFDTVKTTEHADLMGQFRAKTEKEMGLVQRHVDIVYDSFLHKVSEGRELPLEEVRKIAGGRIWSGVDALEIGLVDELGGLADAIAFAGEQAGLGSLPAIVELPEAGNFLEDLFAVTSQKAADASTDVALRPIVRLYREIGEISSLYNDPKGVYAVLPYTISID</sequence>
<comment type="caution">
    <text evidence="9">The sequence shown here is derived from an EMBL/GenBank/DDBJ whole genome shotgun (WGS) entry which is preliminary data.</text>
</comment>
<dbReference type="GO" id="GO:0006465">
    <property type="term" value="P:signal peptide processing"/>
    <property type="evidence" value="ECO:0007669"/>
    <property type="project" value="InterPro"/>
</dbReference>
<feature type="domain" description="Peptidase S49" evidence="8">
    <location>
        <begin position="378"/>
        <end position="528"/>
    </location>
</feature>
<dbReference type="PANTHER" id="PTHR33209:SF1">
    <property type="entry name" value="PEPTIDASE S49 DOMAIN-CONTAINING PROTEIN"/>
    <property type="match status" value="1"/>
</dbReference>
<dbReference type="GO" id="GO:0008236">
    <property type="term" value="F:serine-type peptidase activity"/>
    <property type="evidence" value="ECO:0007669"/>
    <property type="project" value="UniProtKB-KW"/>
</dbReference>
<proteinExistence type="inferred from homology"/>
<evidence type="ECO:0000256" key="4">
    <source>
        <dbReference type="ARBA" id="ARBA00022801"/>
    </source>
</evidence>
<keyword evidence="6" id="KW-0472">Membrane</keyword>
<comment type="subcellular location">
    <subcellularLocation>
        <location evidence="1">Membrane</location>
    </subcellularLocation>
</comment>
<dbReference type="CDD" id="cd07018">
    <property type="entry name" value="S49_SppA_67K_type"/>
    <property type="match status" value="1"/>
</dbReference>
<name>A0A7X1B642_9BACT</name>
<organism evidence="9 10">
    <name type="scientific">Pelagicoccus albus</name>
    <dbReference type="NCBI Taxonomy" id="415222"/>
    <lineage>
        <taxon>Bacteria</taxon>
        <taxon>Pseudomonadati</taxon>
        <taxon>Verrucomicrobiota</taxon>
        <taxon>Opitutia</taxon>
        <taxon>Puniceicoccales</taxon>
        <taxon>Pelagicoccaceae</taxon>
        <taxon>Pelagicoccus</taxon>
    </lineage>
</organism>
<evidence type="ECO:0000256" key="1">
    <source>
        <dbReference type="ARBA" id="ARBA00004370"/>
    </source>
</evidence>
<dbReference type="RefSeq" id="WP_185660115.1">
    <property type="nucleotide sequence ID" value="NZ_CAWPOO010000008.1"/>
</dbReference>
<evidence type="ECO:0000313" key="10">
    <source>
        <dbReference type="Proteomes" id="UP000526501"/>
    </source>
</evidence>
<dbReference type="InterPro" id="IPR047272">
    <property type="entry name" value="S49_SppA_C"/>
</dbReference>
<reference evidence="9 10" key="1">
    <citation type="submission" date="2020-07" db="EMBL/GenBank/DDBJ databases">
        <authorList>
            <person name="Feng X."/>
        </authorList>
    </citation>
    <scope>NUCLEOTIDE SEQUENCE [LARGE SCALE GENOMIC DNA]</scope>
    <source>
        <strain evidence="9 10">JCM23202</strain>
    </source>
</reference>
<dbReference type="PIRSF" id="PIRSF001217">
    <property type="entry name" value="Protease_4_SppA"/>
    <property type="match status" value="1"/>
</dbReference>
<evidence type="ECO:0000256" key="2">
    <source>
        <dbReference type="ARBA" id="ARBA00008683"/>
    </source>
</evidence>
<dbReference type="InterPro" id="IPR029045">
    <property type="entry name" value="ClpP/crotonase-like_dom_sf"/>
</dbReference>
<gene>
    <name evidence="9" type="primary">sppA</name>
    <name evidence="9" type="ORF">H5P27_09225</name>
</gene>
<accession>A0A7X1B642</accession>
<keyword evidence="5" id="KW-0720">Serine protease</keyword>
<dbReference type="AlphaFoldDB" id="A0A7X1B642"/>
<keyword evidence="10" id="KW-1185">Reference proteome</keyword>
<protein>
    <submittedName>
        <fullName evidence="9">Signal peptide peptidase SppA</fullName>
    </submittedName>
</protein>
<evidence type="ECO:0000256" key="6">
    <source>
        <dbReference type="ARBA" id="ARBA00023136"/>
    </source>
</evidence>